<name>A0ABV7LSM4_9GAMM</name>
<keyword evidence="3 4" id="KW-0648">Protein biosynthesis</keyword>
<dbReference type="InterPro" id="IPR036787">
    <property type="entry name" value="T_IF-3_N_sf"/>
</dbReference>
<evidence type="ECO:0000313" key="11">
    <source>
        <dbReference type="Proteomes" id="UP001595579"/>
    </source>
</evidence>
<feature type="region of interest" description="Disordered" evidence="7">
    <location>
        <begin position="1"/>
        <end position="46"/>
    </location>
</feature>
<dbReference type="Proteomes" id="UP001595579">
    <property type="component" value="Unassembled WGS sequence"/>
</dbReference>
<dbReference type="InterPro" id="IPR019815">
    <property type="entry name" value="Translation_initiation_fac_3_C"/>
</dbReference>
<evidence type="ECO:0000256" key="3">
    <source>
        <dbReference type="ARBA" id="ARBA00022917"/>
    </source>
</evidence>
<feature type="compositionally biased region" description="Basic and acidic residues" evidence="7">
    <location>
        <begin position="32"/>
        <end position="46"/>
    </location>
</feature>
<keyword evidence="2 4" id="KW-0396">Initiation factor</keyword>
<accession>A0ABV7LSM4</accession>
<evidence type="ECO:0000256" key="5">
    <source>
        <dbReference type="NCBIfam" id="TIGR00168"/>
    </source>
</evidence>
<evidence type="ECO:0000256" key="7">
    <source>
        <dbReference type="SAM" id="MobiDB-lite"/>
    </source>
</evidence>
<comment type="function">
    <text evidence="4 6">IF-3 binds to the 30S ribosomal subunit and shifts the equilibrium between 70S ribosomes and their 50S and 30S subunits in favor of the free subunits, thus enhancing the availability of 30S subunits on which protein synthesis initiation begins.</text>
</comment>
<dbReference type="InterPro" id="IPR001288">
    <property type="entry name" value="Translation_initiation_fac_3"/>
</dbReference>
<dbReference type="RefSeq" id="WP_386776158.1">
    <property type="nucleotide sequence ID" value="NZ_JBHRUG010000031.1"/>
</dbReference>
<dbReference type="PANTHER" id="PTHR10938">
    <property type="entry name" value="TRANSLATION INITIATION FACTOR IF-3"/>
    <property type="match status" value="1"/>
</dbReference>
<dbReference type="Gene3D" id="3.10.20.80">
    <property type="entry name" value="Translation initiation factor 3 (IF-3), N-terminal domain"/>
    <property type="match status" value="1"/>
</dbReference>
<feature type="domain" description="Translation initiation factor 3 C-terminal" evidence="8">
    <location>
        <begin position="115"/>
        <end position="200"/>
    </location>
</feature>
<comment type="subunit">
    <text evidence="4 6">Monomer.</text>
</comment>
<dbReference type="GO" id="GO:0003743">
    <property type="term" value="F:translation initiation factor activity"/>
    <property type="evidence" value="ECO:0007669"/>
    <property type="project" value="UniProtKB-KW"/>
</dbReference>
<dbReference type="PROSITE" id="PS00938">
    <property type="entry name" value="IF3"/>
    <property type="match status" value="1"/>
</dbReference>
<dbReference type="SUPFAM" id="SSF55200">
    <property type="entry name" value="Translation initiation factor IF3, C-terminal domain"/>
    <property type="match status" value="1"/>
</dbReference>
<comment type="caution">
    <text evidence="10">The sequence shown here is derived from an EMBL/GenBank/DDBJ whole genome shotgun (WGS) entry which is preliminary data.</text>
</comment>
<reference evidence="11" key="1">
    <citation type="journal article" date="2019" name="Int. J. Syst. Evol. Microbiol.">
        <title>The Global Catalogue of Microorganisms (GCM) 10K type strain sequencing project: providing services to taxonomists for standard genome sequencing and annotation.</title>
        <authorList>
            <consortium name="The Broad Institute Genomics Platform"/>
            <consortium name="The Broad Institute Genome Sequencing Center for Infectious Disease"/>
            <person name="Wu L."/>
            <person name="Ma J."/>
        </authorList>
    </citation>
    <scope>NUCLEOTIDE SEQUENCE [LARGE SCALE GENOMIC DNA]</scope>
    <source>
        <strain evidence="11">CECT 7698</strain>
    </source>
</reference>
<dbReference type="PANTHER" id="PTHR10938:SF0">
    <property type="entry name" value="TRANSLATION INITIATION FACTOR IF-3, MITOCHONDRIAL"/>
    <property type="match status" value="1"/>
</dbReference>
<comment type="similarity">
    <text evidence="1 4 6">Belongs to the IF-3 family.</text>
</comment>
<dbReference type="InterPro" id="IPR019814">
    <property type="entry name" value="Translation_initiation_fac_3_N"/>
</dbReference>
<evidence type="ECO:0000259" key="9">
    <source>
        <dbReference type="Pfam" id="PF05198"/>
    </source>
</evidence>
<evidence type="ECO:0000259" key="8">
    <source>
        <dbReference type="Pfam" id="PF00707"/>
    </source>
</evidence>
<dbReference type="SUPFAM" id="SSF54364">
    <property type="entry name" value="Translation initiation factor IF3, N-terminal domain"/>
    <property type="match status" value="1"/>
</dbReference>
<evidence type="ECO:0000256" key="2">
    <source>
        <dbReference type="ARBA" id="ARBA00022540"/>
    </source>
</evidence>
<dbReference type="EMBL" id="JBHRUG010000031">
    <property type="protein sequence ID" value="MFC3285389.1"/>
    <property type="molecule type" value="Genomic_DNA"/>
</dbReference>
<gene>
    <name evidence="4 10" type="primary">infC</name>
    <name evidence="10" type="ORF">ACFOEV_17455</name>
</gene>
<dbReference type="Gene3D" id="3.30.110.10">
    <property type="entry name" value="Translation initiation factor 3 (IF-3), C-terminal domain"/>
    <property type="match status" value="1"/>
</dbReference>
<evidence type="ECO:0000256" key="1">
    <source>
        <dbReference type="ARBA" id="ARBA00005439"/>
    </source>
</evidence>
<dbReference type="InterPro" id="IPR036788">
    <property type="entry name" value="T_IF-3_C_sf"/>
</dbReference>
<sequence>MTSLPGLRPSGDNDNVNQHGDVTIKRNTQRGRPQDKRPPMNERISEDEVRLIGADGEQLGIVPTREALEQAEAAGMDLVQISNADPIVCKIMDYGKFVFEQKKQKAAQKKKTKQIQVKEVKFRPGTDEGDYQVKLRNLIRFLEGGDKGKVTLRFRGREMAHQDIGRKLMERIAADLEEVASVESFPKMEGRQMIMILAPKKK</sequence>
<protein>
    <recommendedName>
        <fullName evidence="4 5">Translation initiation factor IF-3</fullName>
    </recommendedName>
</protein>
<dbReference type="InterPro" id="IPR019813">
    <property type="entry name" value="Translation_initiation_fac3_CS"/>
</dbReference>
<dbReference type="NCBIfam" id="TIGR00168">
    <property type="entry name" value="infC"/>
    <property type="match status" value="1"/>
</dbReference>
<proteinExistence type="inferred from homology"/>
<dbReference type="HAMAP" id="MF_00080">
    <property type="entry name" value="IF_3"/>
    <property type="match status" value="1"/>
</dbReference>
<evidence type="ECO:0000313" key="10">
    <source>
        <dbReference type="EMBL" id="MFC3285389.1"/>
    </source>
</evidence>
<keyword evidence="4" id="KW-0963">Cytoplasm</keyword>
<dbReference type="Pfam" id="PF05198">
    <property type="entry name" value="IF3_N"/>
    <property type="match status" value="1"/>
</dbReference>
<feature type="domain" description="Translation initiation factor 3 N-terminal" evidence="9">
    <location>
        <begin position="40"/>
        <end position="106"/>
    </location>
</feature>
<evidence type="ECO:0000256" key="6">
    <source>
        <dbReference type="RuleBase" id="RU000646"/>
    </source>
</evidence>
<keyword evidence="11" id="KW-1185">Reference proteome</keyword>
<dbReference type="Pfam" id="PF00707">
    <property type="entry name" value="IF3_C"/>
    <property type="match status" value="1"/>
</dbReference>
<comment type="subcellular location">
    <subcellularLocation>
        <location evidence="4 6">Cytoplasm</location>
    </subcellularLocation>
</comment>
<evidence type="ECO:0000256" key="4">
    <source>
        <dbReference type="HAMAP-Rule" id="MF_00080"/>
    </source>
</evidence>
<organism evidence="10 11">
    <name type="scientific">Litchfieldella rifensis</name>
    <dbReference type="NCBI Taxonomy" id="762643"/>
    <lineage>
        <taxon>Bacteria</taxon>
        <taxon>Pseudomonadati</taxon>
        <taxon>Pseudomonadota</taxon>
        <taxon>Gammaproteobacteria</taxon>
        <taxon>Oceanospirillales</taxon>
        <taxon>Halomonadaceae</taxon>
        <taxon>Litchfieldella</taxon>
    </lineage>
</organism>